<dbReference type="AlphaFoldDB" id="R4IV35"/>
<name>R4IV35_VICFA</name>
<proteinExistence type="predicted"/>
<accession>R4IV35</accession>
<sequence>MYYFIVLSCDIVLSLGEYHYGNALGSLLCLPLFLSFLVANFILWLSFRSARVGHQKLSYHLLEWKAFPSSFRNKESKATCDLSSWSNPYFKRKAQIPFFFV</sequence>
<dbReference type="EMBL" id="KC189947">
    <property type="protein sequence ID" value="AGC78852.1"/>
    <property type="molecule type" value="Genomic_DNA"/>
</dbReference>
<feature type="transmembrane region" description="Helical" evidence="1">
    <location>
        <begin position="23"/>
        <end position="47"/>
    </location>
</feature>
<reference evidence="2" key="1">
    <citation type="journal article" date="2013" name="Front. Plant Sci.">
        <title>Mitochondrial Genome Sequence of the Legume Vicia faba.</title>
        <authorList>
            <person name="Negruk V."/>
        </authorList>
    </citation>
    <scope>NUCLEOTIDE SEQUENCE</scope>
</reference>
<keyword evidence="1" id="KW-0812">Transmembrane</keyword>
<protein>
    <submittedName>
        <fullName evidence="2">Uncharacterized protein</fullName>
    </submittedName>
</protein>
<dbReference type="EMBL" id="KC189947">
    <property type="protein sequence ID" value="AGC78913.1"/>
    <property type="molecule type" value="Genomic_DNA"/>
</dbReference>
<geneLocation type="mitochondrion" evidence="2"/>
<organism evidence="2">
    <name type="scientific">Vicia faba</name>
    <name type="common">Broad bean</name>
    <name type="synonym">Faba vulgaris</name>
    <dbReference type="NCBI Taxonomy" id="3906"/>
    <lineage>
        <taxon>Eukaryota</taxon>
        <taxon>Viridiplantae</taxon>
        <taxon>Streptophyta</taxon>
        <taxon>Embryophyta</taxon>
        <taxon>Tracheophyta</taxon>
        <taxon>Spermatophyta</taxon>
        <taxon>Magnoliopsida</taxon>
        <taxon>eudicotyledons</taxon>
        <taxon>Gunneridae</taxon>
        <taxon>Pentapetalae</taxon>
        <taxon>rosids</taxon>
        <taxon>fabids</taxon>
        <taxon>Fabales</taxon>
        <taxon>Fabaceae</taxon>
        <taxon>Papilionoideae</taxon>
        <taxon>50 kb inversion clade</taxon>
        <taxon>NPAAA clade</taxon>
        <taxon>Hologalegina</taxon>
        <taxon>IRL clade</taxon>
        <taxon>Fabeae</taxon>
        <taxon>Vicia</taxon>
    </lineage>
</organism>
<keyword evidence="2" id="KW-0496">Mitochondrion</keyword>
<keyword evidence="1" id="KW-0472">Membrane</keyword>
<keyword evidence="1" id="KW-1133">Transmembrane helix</keyword>
<evidence type="ECO:0000313" key="2">
    <source>
        <dbReference type="EMBL" id="AGC78913.1"/>
    </source>
</evidence>
<evidence type="ECO:0000256" key="1">
    <source>
        <dbReference type="SAM" id="Phobius"/>
    </source>
</evidence>